<dbReference type="OMA" id="TDHANSY"/>
<dbReference type="OrthoDB" id="7763461at2759"/>
<gene>
    <name evidence="3" type="ORF">AaeL_AAEL001261</name>
</gene>
<evidence type="ECO:0000256" key="2">
    <source>
        <dbReference type="SAM" id="SignalP"/>
    </source>
</evidence>
<dbReference type="Proteomes" id="UP000682892">
    <property type="component" value="Unassembled WGS sequence"/>
</dbReference>
<evidence type="ECO:0000313" key="3">
    <source>
        <dbReference type="EMBL" id="EAT47640.1"/>
    </source>
</evidence>
<reference evidence="3" key="2">
    <citation type="journal article" date="2007" name="Science">
        <title>Genome sequence of Aedes aegypti, a major arbovirus vector.</title>
        <authorList>
            <person name="Nene V."/>
            <person name="Wortman J.R."/>
            <person name="Lawson D."/>
            <person name="Haas B."/>
            <person name="Kodira C."/>
            <person name="Tu Z.J."/>
            <person name="Loftus B."/>
            <person name="Xi Z."/>
            <person name="Megy K."/>
            <person name="Grabherr M."/>
            <person name="Ren Q."/>
            <person name="Zdobnov E.M."/>
            <person name="Lobo N.F."/>
            <person name="Campbell K.S."/>
            <person name="Brown S.E."/>
            <person name="Bonaldo M.F."/>
            <person name="Zhu J."/>
            <person name="Sinkins S.P."/>
            <person name="Hogenkamp D.G."/>
            <person name="Amedeo P."/>
            <person name="Arensburger P."/>
            <person name="Atkinson P.W."/>
            <person name="Bidwell S."/>
            <person name="Biedler J."/>
            <person name="Birney E."/>
            <person name="Bruggner R.V."/>
            <person name="Costas J."/>
            <person name="Coy M.R."/>
            <person name="Crabtree J."/>
            <person name="Crawford M."/>
            <person name="Debruyn B."/>
            <person name="Decaprio D."/>
            <person name="Eiglmeier K."/>
            <person name="Eisenstadt E."/>
            <person name="El-Dorry H."/>
            <person name="Gelbart W.M."/>
            <person name="Gomes S.L."/>
            <person name="Hammond M."/>
            <person name="Hannick L.I."/>
            <person name="Hogan J.R."/>
            <person name="Holmes M.H."/>
            <person name="Jaffe D."/>
            <person name="Johnston J.S."/>
            <person name="Kennedy R.C."/>
            <person name="Koo H."/>
            <person name="Kravitz S."/>
            <person name="Kriventseva E.V."/>
            <person name="Kulp D."/>
            <person name="Labutti K."/>
            <person name="Lee E."/>
            <person name="Li S."/>
            <person name="Lovin D.D."/>
            <person name="Mao C."/>
            <person name="Mauceli E."/>
            <person name="Menck C.F."/>
            <person name="Miller J.R."/>
            <person name="Montgomery P."/>
            <person name="Mori A."/>
            <person name="Nascimento A.L."/>
            <person name="Naveira H.F."/>
            <person name="Nusbaum C."/>
            <person name="O'leary S."/>
            <person name="Orvis J."/>
            <person name="Pertea M."/>
            <person name="Quesneville H."/>
            <person name="Reidenbach K.R."/>
            <person name="Rogers Y.H."/>
            <person name="Roth C.W."/>
            <person name="Schneider J.R."/>
            <person name="Schatz M."/>
            <person name="Shumway M."/>
            <person name="Stanke M."/>
            <person name="Stinson E.O."/>
            <person name="Tubio J.M."/>
            <person name="Vanzee J.P."/>
            <person name="Verjovski-Almeida S."/>
            <person name="Werner D."/>
            <person name="White O."/>
            <person name="Wyder S."/>
            <person name="Zeng Q."/>
            <person name="Zhao Q."/>
            <person name="Zhao Y."/>
            <person name="Hill C.A."/>
            <person name="Raikhel A.S."/>
            <person name="Soares M.B."/>
            <person name="Knudson D.L."/>
            <person name="Lee N.H."/>
            <person name="Galagan J."/>
            <person name="Salzberg S.L."/>
            <person name="Paulsen I.T."/>
            <person name="Dimopoulos G."/>
            <person name="Collins F.H."/>
            <person name="Birren B."/>
            <person name="Fraser-Liggett C.M."/>
            <person name="Severson D.W."/>
        </authorList>
    </citation>
    <scope>NUCLEOTIDE SEQUENCE [LARGE SCALE GENOMIC DNA]</scope>
    <source>
        <strain evidence="3">Liverpool</strain>
    </source>
</reference>
<feature type="region of interest" description="Disordered" evidence="1">
    <location>
        <begin position="58"/>
        <end position="99"/>
    </location>
</feature>
<feature type="compositionally biased region" description="Polar residues" evidence="1">
    <location>
        <begin position="80"/>
        <end position="90"/>
    </location>
</feature>
<evidence type="ECO:0000313" key="4">
    <source>
        <dbReference type="Proteomes" id="UP000682892"/>
    </source>
</evidence>
<proteinExistence type="predicted"/>
<name>A0A1S4EYD3_AEDAE</name>
<reference evidence="3" key="3">
    <citation type="submission" date="2012-09" db="EMBL/GenBank/DDBJ databases">
        <authorList>
            <consortium name="VectorBase"/>
        </authorList>
    </citation>
    <scope>NUCLEOTIDE SEQUENCE</scope>
    <source>
        <strain evidence="3">Liverpool</strain>
    </source>
</reference>
<keyword evidence="2" id="KW-0732">Signal</keyword>
<organism evidence="3 4">
    <name type="scientific">Aedes aegypti</name>
    <name type="common">Yellowfever mosquito</name>
    <name type="synonym">Culex aegypti</name>
    <dbReference type="NCBI Taxonomy" id="7159"/>
    <lineage>
        <taxon>Eukaryota</taxon>
        <taxon>Metazoa</taxon>
        <taxon>Ecdysozoa</taxon>
        <taxon>Arthropoda</taxon>
        <taxon>Hexapoda</taxon>
        <taxon>Insecta</taxon>
        <taxon>Pterygota</taxon>
        <taxon>Neoptera</taxon>
        <taxon>Endopterygota</taxon>
        <taxon>Diptera</taxon>
        <taxon>Nematocera</taxon>
        <taxon>Culicoidea</taxon>
        <taxon>Culicidae</taxon>
        <taxon>Culicinae</taxon>
        <taxon>Aedini</taxon>
        <taxon>Aedes</taxon>
        <taxon>Stegomyia</taxon>
    </lineage>
</organism>
<dbReference type="KEGG" id="aag:5569606"/>
<sequence>MNSLTTQIVLVVLVFGVLTVYGQTDSKPYTPSNGTAFEEVLVETSLYVKRPSKLLRRQQLRAQEKGDSRVKRDISHSTDHANSYLKSNALNPAAGHQKQTKDNFIQSFFDKGFNNGASKAEQRAFYKQKPVVAAKKSTGNQLV</sequence>
<accession>A0A1S4EYD3</accession>
<dbReference type="EMBL" id="CH477213">
    <property type="protein sequence ID" value="EAT47640.1"/>
    <property type="molecule type" value="Genomic_DNA"/>
</dbReference>
<evidence type="ECO:0000256" key="1">
    <source>
        <dbReference type="SAM" id="MobiDB-lite"/>
    </source>
</evidence>
<dbReference type="AlphaFoldDB" id="A0A1S4EYD3"/>
<protein>
    <submittedName>
        <fullName evidence="3">AAEL001261-PA</fullName>
    </submittedName>
</protein>
<reference evidence="3" key="1">
    <citation type="submission" date="2005-10" db="EMBL/GenBank/DDBJ databases">
        <authorList>
            <person name="Loftus B.J."/>
            <person name="Nene V.M."/>
            <person name="Hannick L.I."/>
            <person name="Bidwell S."/>
            <person name="Haas B."/>
            <person name="Amedeo P."/>
            <person name="Orvis J."/>
            <person name="Wortman J.R."/>
            <person name="White O.R."/>
            <person name="Salzberg S."/>
            <person name="Shumway M."/>
            <person name="Koo H."/>
            <person name="Zhao Y."/>
            <person name="Holmes M."/>
            <person name="Miller J."/>
            <person name="Schatz M."/>
            <person name="Pop M."/>
            <person name="Pai G."/>
            <person name="Utterback T."/>
            <person name="Rogers Y.-H."/>
            <person name="Kravitz S."/>
            <person name="Fraser C.M."/>
        </authorList>
    </citation>
    <scope>NUCLEOTIDE SEQUENCE</scope>
    <source>
        <strain evidence="3">Liverpool</strain>
    </source>
</reference>
<feature type="signal peptide" evidence="2">
    <location>
        <begin position="1"/>
        <end position="22"/>
    </location>
</feature>
<feature type="chain" id="PRO_5036465002" evidence="2">
    <location>
        <begin position="23"/>
        <end position="143"/>
    </location>
</feature>
<feature type="compositionally biased region" description="Basic and acidic residues" evidence="1">
    <location>
        <begin position="62"/>
        <end position="79"/>
    </location>
</feature>
<dbReference type="HOGENOM" id="CLU_1807789_0_0_1"/>